<keyword evidence="4 5" id="KW-0687">Ribonucleoprotein</keyword>
<protein>
    <recommendedName>
        <fullName evidence="5">Large ribosomal subunit protein bL25</fullName>
    </recommendedName>
</protein>
<dbReference type="InterPro" id="IPR011035">
    <property type="entry name" value="Ribosomal_bL25/Gln-tRNA_synth"/>
</dbReference>
<evidence type="ECO:0000256" key="3">
    <source>
        <dbReference type="ARBA" id="ARBA00022980"/>
    </source>
</evidence>
<dbReference type="NCBIfam" id="NF004612">
    <property type="entry name" value="PRK05943.1"/>
    <property type="match status" value="1"/>
</dbReference>
<dbReference type="HAMAP" id="MF_01336">
    <property type="entry name" value="Ribosomal_bL25"/>
    <property type="match status" value="1"/>
</dbReference>
<dbReference type="InterPro" id="IPR020055">
    <property type="entry name" value="Ribosomal_bL25_short"/>
</dbReference>
<dbReference type="Gene3D" id="2.40.240.10">
    <property type="entry name" value="Ribosomal Protein L25, Chain P"/>
    <property type="match status" value="1"/>
</dbReference>
<evidence type="ECO:0000259" key="6">
    <source>
        <dbReference type="Pfam" id="PF01386"/>
    </source>
</evidence>
<proteinExistence type="inferred from homology"/>
<reference evidence="7 8" key="1">
    <citation type="submission" date="2019-05" db="EMBL/GenBank/DDBJ databases">
        <authorList>
            <consortium name="Pathogen Informatics"/>
        </authorList>
    </citation>
    <scope>NUCLEOTIDE SEQUENCE [LARGE SCALE GENOMIC DNA]</scope>
    <source>
        <strain evidence="7 8">NM319</strain>
    </source>
</reference>
<keyword evidence="2 5" id="KW-0694">RNA-binding</keyword>
<evidence type="ECO:0000256" key="2">
    <source>
        <dbReference type="ARBA" id="ARBA00022884"/>
    </source>
</evidence>
<evidence type="ECO:0000313" key="7">
    <source>
        <dbReference type="EMBL" id="VTU08628.1"/>
    </source>
</evidence>
<dbReference type="PANTHER" id="PTHR33284:SF1">
    <property type="entry name" value="RIBOSOMAL PROTEIN L25_GLN-TRNA SYNTHETASE, ANTI-CODON-BINDING DOMAIN-CONTAINING PROTEIN"/>
    <property type="match status" value="1"/>
</dbReference>
<dbReference type="Pfam" id="PF01386">
    <property type="entry name" value="Ribosomal_L25p"/>
    <property type="match status" value="1"/>
</dbReference>
<sequence>MKLSPILPFIALNYQFKFAFNVIIHYNPRLSICYRANYGKLLGRLQFLSILILLKEKINMAFKFNAEVRTAQGKGASRRLRHNGQIPAIVYGGKEAPVSIVLSHDELNNAQVHDSFYSDVITLVIEGKEVAVKVQAMQRHPFKPKLVHIDFKRA</sequence>
<accession>A0ABY6TMB6</accession>
<dbReference type="InterPro" id="IPR020056">
    <property type="entry name" value="Rbsml_bL25/Gln-tRNA_synth_N"/>
</dbReference>
<keyword evidence="8" id="KW-1185">Reference proteome</keyword>
<evidence type="ECO:0000256" key="1">
    <source>
        <dbReference type="ARBA" id="ARBA00022730"/>
    </source>
</evidence>
<keyword evidence="1 5" id="KW-0699">rRNA-binding</keyword>
<dbReference type="EMBL" id="CABFKI010000009">
    <property type="protein sequence ID" value="VTU08628.1"/>
    <property type="molecule type" value="Genomic_DNA"/>
</dbReference>
<evidence type="ECO:0000256" key="5">
    <source>
        <dbReference type="HAMAP-Rule" id="MF_01336"/>
    </source>
</evidence>
<comment type="function">
    <text evidence="5">This is one of the proteins that binds to the 5S RNA in the ribosome where it forms part of the central protuberance.</text>
</comment>
<comment type="caution">
    <text evidence="7">The sequence shown here is derived from an EMBL/GenBank/DDBJ whole genome shotgun (WGS) entry which is preliminary data.</text>
</comment>
<dbReference type="Proteomes" id="UP000308167">
    <property type="component" value="Unassembled WGS sequence"/>
</dbReference>
<comment type="subunit">
    <text evidence="5">Part of the 50S ribosomal subunit; part of the 5S rRNA/L5/L18/L25 subcomplex. Contacts the 5S rRNA. Binds to the 5S rRNA independently of L5 and L18.</text>
</comment>
<dbReference type="InterPro" id="IPR020930">
    <property type="entry name" value="Ribosomal_uL5_bac-type"/>
</dbReference>
<keyword evidence="3 5" id="KW-0689">Ribosomal protein</keyword>
<dbReference type="GO" id="GO:0005840">
    <property type="term" value="C:ribosome"/>
    <property type="evidence" value="ECO:0007669"/>
    <property type="project" value="UniProtKB-KW"/>
</dbReference>
<dbReference type="SUPFAM" id="SSF50715">
    <property type="entry name" value="Ribosomal protein L25-like"/>
    <property type="match status" value="1"/>
</dbReference>
<evidence type="ECO:0000256" key="4">
    <source>
        <dbReference type="ARBA" id="ARBA00023274"/>
    </source>
</evidence>
<dbReference type="PANTHER" id="PTHR33284">
    <property type="entry name" value="RIBOSOMAL PROTEIN L25/GLN-TRNA SYNTHETASE, ANTI-CODON-BINDING DOMAIN-CONTAINING PROTEIN"/>
    <property type="match status" value="1"/>
</dbReference>
<organism evidence="7 8">
    <name type="scientific">Actinobacillus porcinus</name>
    <dbReference type="NCBI Taxonomy" id="51048"/>
    <lineage>
        <taxon>Bacteria</taxon>
        <taxon>Pseudomonadati</taxon>
        <taxon>Pseudomonadota</taxon>
        <taxon>Gammaproteobacteria</taxon>
        <taxon>Pasteurellales</taxon>
        <taxon>Pasteurellaceae</taxon>
        <taxon>Actinobacillus</taxon>
    </lineage>
</organism>
<evidence type="ECO:0000313" key="8">
    <source>
        <dbReference type="Proteomes" id="UP000308167"/>
    </source>
</evidence>
<comment type="similarity">
    <text evidence="5">Belongs to the bacterial ribosomal protein bL25 family.</text>
</comment>
<gene>
    <name evidence="5 7" type="primary">rplY</name>
    <name evidence="7" type="ORF">SAMEA1410922_01530</name>
</gene>
<feature type="domain" description="Large ribosomal subunit protein bL25 L25" evidence="6">
    <location>
        <begin position="65"/>
        <end position="151"/>
    </location>
</feature>
<dbReference type="InterPro" id="IPR029751">
    <property type="entry name" value="Ribosomal_L25_dom"/>
</dbReference>
<name>A0ABY6TMB6_9PAST</name>
<dbReference type="CDD" id="cd00495">
    <property type="entry name" value="Ribosomal_L25_TL5_CTC"/>
    <property type="match status" value="1"/>
</dbReference>